<accession>A0A8S1QHW7</accession>
<keyword evidence="3" id="KW-1185">Reference proteome</keyword>
<dbReference type="Proteomes" id="UP000692954">
    <property type="component" value="Unassembled WGS sequence"/>
</dbReference>
<evidence type="ECO:0000313" key="1">
    <source>
        <dbReference type="EMBL" id="CAD8114053.1"/>
    </source>
</evidence>
<dbReference type="EMBL" id="CAJJDN010000105">
    <property type="protein sequence ID" value="CAD8114055.1"/>
    <property type="molecule type" value="Genomic_DNA"/>
</dbReference>
<comment type="caution">
    <text evidence="2">The sequence shown here is derived from an EMBL/GenBank/DDBJ whole genome shotgun (WGS) entry which is preliminary data.</text>
</comment>
<name>A0A8S1QHW7_9CILI</name>
<evidence type="ECO:0000313" key="3">
    <source>
        <dbReference type="Proteomes" id="UP000692954"/>
    </source>
</evidence>
<protein>
    <submittedName>
        <fullName evidence="2">Uncharacterized protein</fullName>
    </submittedName>
</protein>
<evidence type="ECO:0000313" key="2">
    <source>
        <dbReference type="EMBL" id="CAD8114055.1"/>
    </source>
</evidence>
<sequence length="67" mass="7706">MAKTVGVIRILKECNQFQGSNGTKPCLIAIAFTDQKDLQYLNPVLYLMKSSSLVNYFQIWISQQFFL</sequence>
<dbReference type="AlphaFoldDB" id="A0A8S1QHW7"/>
<proteinExistence type="predicted"/>
<reference evidence="2" key="1">
    <citation type="submission" date="2021-01" db="EMBL/GenBank/DDBJ databases">
        <authorList>
            <consortium name="Genoscope - CEA"/>
            <person name="William W."/>
        </authorList>
    </citation>
    <scope>NUCLEOTIDE SEQUENCE</scope>
</reference>
<dbReference type="EMBL" id="CAJJDN010000105">
    <property type="protein sequence ID" value="CAD8114053.1"/>
    <property type="molecule type" value="Genomic_DNA"/>
</dbReference>
<organism evidence="2 3">
    <name type="scientific">Paramecium sonneborni</name>
    <dbReference type="NCBI Taxonomy" id="65129"/>
    <lineage>
        <taxon>Eukaryota</taxon>
        <taxon>Sar</taxon>
        <taxon>Alveolata</taxon>
        <taxon>Ciliophora</taxon>
        <taxon>Intramacronucleata</taxon>
        <taxon>Oligohymenophorea</taxon>
        <taxon>Peniculida</taxon>
        <taxon>Parameciidae</taxon>
        <taxon>Paramecium</taxon>
    </lineage>
</organism>
<gene>
    <name evidence="1" type="ORF">PSON_ATCC_30995.1.T1050001</name>
    <name evidence="2" type="ORF">PSON_ATCC_30995.1.T1050002</name>
</gene>